<dbReference type="InterPro" id="IPR002885">
    <property type="entry name" value="PPR_rpt"/>
</dbReference>
<dbReference type="InterPro" id="IPR011990">
    <property type="entry name" value="TPR-like_helical_dom_sf"/>
</dbReference>
<feature type="repeat" description="PPR" evidence="2">
    <location>
        <begin position="237"/>
        <end position="271"/>
    </location>
</feature>
<dbReference type="PANTHER" id="PTHR46862">
    <property type="entry name" value="OS07G0661900 PROTEIN"/>
    <property type="match status" value="1"/>
</dbReference>
<dbReference type="EMBL" id="BPVZ01000002">
    <property type="protein sequence ID" value="GKU88362.1"/>
    <property type="molecule type" value="Genomic_DNA"/>
</dbReference>
<organism evidence="3 4">
    <name type="scientific">Rubroshorea leprosula</name>
    <dbReference type="NCBI Taxonomy" id="152421"/>
    <lineage>
        <taxon>Eukaryota</taxon>
        <taxon>Viridiplantae</taxon>
        <taxon>Streptophyta</taxon>
        <taxon>Embryophyta</taxon>
        <taxon>Tracheophyta</taxon>
        <taxon>Spermatophyta</taxon>
        <taxon>Magnoliopsida</taxon>
        <taxon>eudicotyledons</taxon>
        <taxon>Gunneridae</taxon>
        <taxon>Pentapetalae</taxon>
        <taxon>rosids</taxon>
        <taxon>malvids</taxon>
        <taxon>Malvales</taxon>
        <taxon>Dipterocarpaceae</taxon>
        <taxon>Rubroshorea</taxon>
    </lineage>
</organism>
<gene>
    <name evidence="3" type="ORF">SLEP1_g2638</name>
</gene>
<feature type="repeat" description="PPR" evidence="2">
    <location>
        <begin position="202"/>
        <end position="236"/>
    </location>
</feature>
<keyword evidence="1" id="KW-0677">Repeat</keyword>
<dbReference type="NCBIfam" id="TIGR00756">
    <property type="entry name" value="PPR"/>
    <property type="match status" value="1"/>
</dbReference>
<dbReference type="Pfam" id="PF01535">
    <property type="entry name" value="PPR"/>
    <property type="match status" value="4"/>
</dbReference>
<reference evidence="3 4" key="1">
    <citation type="journal article" date="2021" name="Commun. Biol.">
        <title>The genome of Shorea leprosula (Dipterocarpaceae) highlights the ecological relevance of drought in aseasonal tropical rainforests.</title>
        <authorList>
            <person name="Ng K.K.S."/>
            <person name="Kobayashi M.J."/>
            <person name="Fawcett J.A."/>
            <person name="Hatakeyama M."/>
            <person name="Paape T."/>
            <person name="Ng C.H."/>
            <person name="Ang C.C."/>
            <person name="Tnah L.H."/>
            <person name="Lee C.T."/>
            <person name="Nishiyama T."/>
            <person name="Sese J."/>
            <person name="O'Brien M.J."/>
            <person name="Copetti D."/>
            <person name="Mohd Noor M.I."/>
            <person name="Ong R.C."/>
            <person name="Putra M."/>
            <person name="Sireger I.Z."/>
            <person name="Indrioko S."/>
            <person name="Kosugi Y."/>
            <person name="Izuno A."/>
            <person name="Isagi Y."/>
            <person name="Lee S.L."/>
            <person name="Shimizu K.K."/>
        </authorList>
    </citation>
    <scope>NUCLEOTIDE SEQUENCE [LARGE SCALE GENOMIC DNA]</scope>
    <source>
        <strain evidence="3">214</strain>
    </source>
</reference>
<name>A0AAV5HPD6_9ROSI</name>
<dbReference type="PANTHER" id="PTHR46862:SF3">
    <property type="entry name" value="OS07G0661900 PROTEIN"/>
    <property type="match status" value="1"/>
</dbReference>
<protein>
    <recommendedName>
        <fullName evidence="5">Pentatricopeptide repeat-containing protein</fullName>
    </recommendedName>
</protein>
<comment type="caution">
    <text evidence="3">The sequence shown here is derived from an EMBL/GenBank/DDBJ whole genome shotgun (WGS) entry which is preliminary data.</text>
</comment>
<dbReference type="Gene3D" id="1.25.40.10">
    <property type="entry name" value="Tetratricopeptide repeat domain"/>
    <property type="match status" value="2"/>
</dbReference>
<evidence type="ECO:0000256" key="1">
    <source>
        <dbReference type="ARBA" id="ARBA00022737"/>
    </source>
</evidence>
<dbReference type="Proteomes" id="UP001054252">
    <property type="component" value="Unassembled WGS sequence"/>
</dbReference>
<feature type="repeat" description="PPR" evidence="2">
    <location>
        <begin position="307"/>
        <end position="341"/>
    </location>
</feature>
<proteinExistence type="predicted"/>
<dbReference type="AlphaFoldDB" id="A0AAV5HPD6"/>
<sequence>MASSACNMPSCSYGTYPIFSKTRTPRCIRSWGNLLFRKPGKISSCAFSNEPELAIISVKEMEEPETGEPKRRFRWVEIGPNINEEQKEAISKLPHKMKKRCKAVMKQIICFSQEKGSLEDLLAAWVRIMKPRRADWLAVLKQLKIMEHPLYLQVAEAALLEESFEANVRDYTKIIHTYGEQNQLQDATSTLITMTRRGFICDQVTLTIMIHLYSRAGNLKLAEETFEEIKLLGEQLDKKSYGAMILAYIRVGMPEKGEALLLEMDSLEVYAGREVYKALLRAYSIVGNTKGAQRVFDAIQLAGFSPDARICGLLINAYAVAGQSEHAHVAFENMRRAVLEPSDKCIALVLAAYEKENKINKALDFLMGLERHGITVGKEASGILAAWFKQLGVVEEVELVLREYASSESHSEVAVS</sequence>
<evidence type="ECO:0008006" key="5">
    <source>
        <dbReference type="Google" id="ProtNLM"/>
    </source>
</evidence>
<dbReference type="PROSITE" id="PS51375">
    <property type="entry name" value="PPR"/>
    <property type="match status" value="3"/>
</dbReference>
<accession>A0AAV5HPD6</accession>
<evidence type="ECO:0000313" key="4">
    <source>
        <dbReference type="Proteomes" id="UP001054252"/>
    </source>
</evidence>
<evidence type="ECO:0000256" key="2">
    <source>
        <dbReference type="PROSITE-ProRule" id="PRU00708"/>
    </source>
</evidence>
<evidence type="ECO:0000313" key="3">
    <source>
        <dbReference type="EMBL" id="GKU88362.1"/>
    </source>
</evidence>
<keyword evidence="4" id="KW-1185">Reference proteome</keyword>